<accession>A0A0E9NRR1</accession>
<dbReference type="GO" id="GO:0032153">
    <property type="term" value="C:cell division site"/>
    <property type="evidence" value="ECO:0007669"/>
    <property type="project" value="UniProtKB-ARBA"/>
</dbReference>
<sequence>MKEPGQKRNRPSFLPLLETSSVASTSMSNSPSAASGSSSSPRSAVGKEALALPSPPLRKSDSVSSRSSSIPSINSPNTITQNRMSGSPTTPSLEGWLAWRPTGTSTWSTSYLSIEYGSLIQRTNEAERHRSGYLIQDLRGTKITTRGAVGEGEKWNTAHASIDIDGIVEVRPAVASAFNSWLNALTWWSQQVRPYHPPAMVRSISSTNANERDDDRRSLLSLKRSTLERPLSSCGYESGANVRGLEQELQHLSIRGAPGVAHRRSMESLRSTETESEVSGTIVKAGSLLLWDVSIDLAPVYQKDPRKNHDHWKRVSCILYDNGNLHILRESDGLQIMRLQIAQFKRSCIQLVHPSLLGTPYTVAIYSKYVPGALNKMLYIAAPDAVVYESWYVLLRCFAQGLYGNPEGTFRVQQSLYMRVADARGLSEYRSSNSNGLYFEVVVGGEICARSAVVSEDEQERWLEDFEFRDFYSRRMPVVLLLKEIDKKGVKTVVGHTELDEKALMPRYDAFETWYPVRYVPGVNGGRNKEQGALLIRMRVDESTILREEEYVKVTKLMQDYSNNVVATLRNDIIDMDRIALLFIRISIVDDTFPDLMTHLAELDLKHSNHDSGIHVVRKRSEEMGSNVAPNPIEEIVAGREIRREANGFFRENTLLTKVMDYTMKRVGGAYLQEILGKTTKEICEKDILCEVDPARLKSKSGDELKVNWRNLIGYVKRIWKAIYDNPELVPHPLPILFKRIRDAATSRYGPSSQTKVRYPVVAGFLFLRFIVPAILNPRVFGLMRTHPSPNAQRTLTLIAKSLQGFANAVPFGVKEPWMTPMNDFAQDNLEKLWQFIDTVSTPKDERFWVRVPGSHARNVILERLPKRDREGVPTLPYVVDRGKEVASLVQIYLHWVNDKTNNIKLEGAMLEFHKECERIDKLARQLRATQENSLRSGPCVATSEVLPWELEPIPADLSLVLTGRSTRSSMLGLPSPSLIPRGLRPGSPCSSADLERSDSYFDSMQSQIEYGSSPKGRKGEFFAKIEKGVGGLLKGMKKENSRGERE</sequence>
<dbReference type="OMA" id="YAMPEVY"/>
<dbReference type="STRING" id="698492.A0A0E9NRR1"/>
<dbReference type="InterPro" id="IPR008936">
    <property type="entry name" value="Rho_GTPase_activation_prot"/>
</dbReference>
<evidence type="ECO:0000259" key="3">
    <source>
        <dbReference type="PROSITE" id="PS50018"/>
    </source>
</evidence>
<dbReference type="EMBL" id="BACD03000060">
    <property type="protein sequence ID" value="GAO52115.1"/>
    <property type="molecule type" value="Genomic_DNA"/>
</dbReference>
<dbReference type="InterPro" id="IPR035892">
    <property type="entry name" value="C2_domain_sf"/>
</dbReference>
<reference evidence="4 5" key="2">
    <citation type="journal article" date="2014" name="J. Gen. Appl. Microbiol.">
        <title>The early diverging ascomycetous budding yeast Saitoella complicata has three histone deacetylases belonging to the Clr6, Hos2, and Rpd3 lineages.</title>
        <authorList>
            <person name="Nishida H."/>
            <person name="Matsumoto T."/>
            <person name="Kondo S."/>
            <person name="Hamamoto M."/>
            <person name="Yoshikawa H."/>
        </authorList>
    </citation>
    <scope>NUCLEOTIDE SEQUENCE [LARGE SCALE GENOMIC DNA]</scope>
    <source>
        <strain evidence="4 5">NRRL Y-17804</strain>
    </source>
</reference>
<reference evidence="4 5" key="3">
    <citation type="journal article" date="2015" name="Genome Announc.">
        <title>Draft Genome Sequence of the Archiascomycetous Yeast Saitoella complicata.</title>
        <authorList>
            <person name="Yamauchi K."/>
            <person name="Kondo S."/>
            <person name="Hamamoto M."/>
            <person name="Takahashi Y."/>
            <person name="Ogura Y."/>
            <person name="Hayashi T."/>
            <person name="Nishida H."/>
        </authorList>
    </citation>
    <scope>NUCLEOTIDE SEQUENCE [LARGE SCALE GENOMIC DNA]</scope>
    <source>
        <strain evidence="4 5">NRRL Y-17804</strain>
    </source>
</reference>
<dbReference type="AlphaFoldDB" id="A0A0E9NRR1"/>
<dbReference type="GO" id="GO:0005096">
    <property type="term" value="F:GTPase activator activity"/>
    <property type="evidence" value="ECO:0007669"/>
    <property type="project" value="UniProtKB-KW"/>
</dbReference>
<dbReference type="InterPro" id="IPR001936">
    <property type="entry name" value="RasGAP_dom"/>
</dbReference>
<evidence type="ECO:0000313" key="4">
    <source>
        <dbReference type="EMBL" id="GAO52115.1"/>
    </source>
</evidence>
<feature type="region of interest" description="Disordered" evidence="2">
    <location>
        <begin position="1"/>
        <end position="91"/>
    </location>
</feature>
<evidence type="ECO:0000313" key="5">
    <source>
        <dbReference type="Proteomes" id="UP000033140"/>
    </source>
</evidence>
<organism evidence="4 5">
    <name type="scientific">Saitoella complicata (strain BCRC 22490 / CBS 7301 / JCM 7358 / NBRC 10748 / NRRL Y-17804)</name>
    <dbReference type="NCBI Taxonomy" id="698492"/>
    <lineage>
        <taxon>Eukaryota</taxon>
        <taxon>Fungi</taxon>
        <taxon>Dikarya</taxon>
        <taxon>Ascomycota</taxon>
        <taxon>Taphrinomycotina</taxon>
        <taxon>Taphrinomycotina incertae sedis</taxon>
        <taxon>Saitoella</taxon>
    </lineage>
</organism>
<dbReference type="PROSITE" id="PS50018">
    <property type="entry name" value="RAS_GTPASE_ACTIV_2"/>
    <property type="match status" value="1"/>
</dbReference>
<dbReference type="Proteomes" id="UP000033140">
    <property type="component" value="Unassembled WGS sequence"/>
</dbReference>
<comment type="caution">
    <text evidence="4">The sequence shown here is derived from an EMBL/GenBank/DDBJ whole genome shotgun (WGS) entry which is preliminary data.</text>
</comment>
<feature type="compositionally biased region" description="Low complexity" evidence="2">
    <location>
        <begin position="62"/>
        <end position="77"/>
    </location>
</feature>
<protein>
    <recommendedName>
        <fullName evidence="3">Ras-GAP domain-containing protein</fullName>
    </recommendedName>
</protein>
<proteinExistence type="predicted"/>
<reference evidence="4 5" key="1">
    <citation type="journal article" date="2011" name="J. Gen. Appl. Microbiol.">
        <title>Draft genome sequencing of the enigmatic yeast Saitoella complicata.</title>
        <authorList>
            <person name="Nishida H."/>
            <person name="Hamamoto M."/>
            <person name="Sugiyama J."/>
        </authorList>
    </citation>
    <scope>NUCLEOTIDE SEQUENCE [LARGE SCALE GENOMIC DNA]</scope>
    <source>
        <strain evidence="4 5">NRRL Y-17804</strain>
    </source>
</reference>
<dbReference type="SMART" id="SM00323">
    <property type="entry name" value="RasGAP"/>
    <property type="match status" value="1"/>
</dbReference>
<dbReference type="Gene3D" id="1.10.506.10">
    <property type="entry name" value="GTPase Activation - p120gap, domain 1"/>
    <property type="match status" value="1"/>
</dbReference>
<gene>
    <name evidence="4" type="ORF">G7K_6201-t1</name>
</gene>
<dbReference type="PANTHER" id="PTHR10194:SF60">
    <property type="entry name" value="RAS GTPASE-ACTIVATING PROTEIN RASKOL"/>
    <property type="match status" value="1"/>
</dbReference>
<feature type="compositionally biased region" description="Polar residues" evidence="2">
    <location>
        <begin position="78"/>
        <end position="91"/>
    </location>
</feature>
<evidence type="ECO:0000256" key="2">
    <source>
        <dbReference type="SAM" id="MobiDB-lite"/>
    </source>
</evidence>
<dbReference type="Pfam" id="PF00616">
    <property type="entry name" value="RasGAP"/>
    <property type="match status" value="1"/>
</dbReference>
<dbReference type="GO" id="GO:0005938">
    <property type="term" value="C:cell cortex"/>
    <property type="evidence" value="ECO:0007669"/>
    <property type="project" value="UniProtKB-ARBA"/>
</dbReference>
<dbReference type="SUPFAM" id="SSF48350">
    <property type="entry name" value="GTPase activation domain, GAP"/>
    <property type="match status" value="1"/>
</dbReference>
<dbReference type="PANTHER" id="PTHR10194">
    <property type="entry name" value="RAS GTPASE-ACTIVATING PROTEINS"/>
    <property type="match status" value="1"/>
</dbReference>
<dbReference type="SUPFAM" id="SSF49562">
    <property type="entry name" value="C2 domain (Calcium/lipid-binding domain, CaLB)"/>
    <property type="match status" value="1"/>
</dbReference>
<dbReference type="InterPro" id="IPR039360">
    <property type="entry name" value="Ras_GTPase"/>
</dbReference>
<feature type="domain" description="Ras-GAP" evidence="3">
    <location>
        <begin position="575"/>
        <end position="808"/>
    </location>
</feature>
<feature type="compositionally biased region" description="Low complexity" evidence="2">
    <location>
        <begin position="20"/>
        <end position="44"/>
    </location>
</feature>
<name>A0A0E9NRR1_SAICN</name>
<keyword evidence="5" id="KW-1185">Reference proteome</keyword>
<evidence type="ECO:0000256" key="1">
    <source>
        <dbReference type="ARBA" id="ARBA00022468"/>
    </source>
</evidence>
<keyword evidence="1" id="KW-0343">GTPase activation</keyword>